<comment type="caution">
    <text evidence="1">The sequence shown here is derived from an EMBL/GenBank/DDBJ whole genome shotgun (WGS) entry which is preliminary data.</text>
</comment>
<dbReference type="EMBL" id="CM037156">
    <property type="protein sequence ID" value="KAH7838740.1"/>
    <property type="molecule type" value="Genomic_DNA"/>
</dbReference>
<dbReference type="Proteomes" id="UP000828048">
    <property type="component" value="Chromosome 6"/>
</dbReference>
<gene>
    <name evidence="1" type="ORF">Vadar_030504</name>
</gene>
<sequence>MAMATQVIANATNSFFSLASNLAISASILFSLLSSPGIIWTDLLDMGGSSQAKSFTGNLVINGPDRIGLVWSTNVSNPTLAKSSSAQLLDTGNLVLLDSNRVVVWQSFDHPTDTLLPYFKFGVDRKSGLNRFVTSWKSRDDPGLGEYSFKMDLNGSPQLFLYKGSDVLWRQDEVTLSYSIRNASIFSKMVLNESGKIERLTWHDNEHQWDRFASAPKDQCDSYNYCGPNGNCDPSNAGMGLFDCSCLPGFEPKSASDWYLREGSGGCVRKRGGHVCGYGEGFVKVVRAKVPNTWMARVNKSIAGLKECELECLRNCTCNGYASADVSHGDGSGGCVMWFGDLIDTRVFPSGGQDFYVRVDAVELEEKNEALCLIYVGKETTSQLLFCPIFRTIFEVTTFSWEEGQGGSYSGLCYCSFASHILLILLVRGEEKKSGYMSPEYAMEGLFSIKSDVFSFGVLLLEIISGRKNSSYYKDNSVNLIGHVRGSLAAPYMLFKVSGNHLLRRGAVDSAEGLKTTWRRQLGLRVAGLVEVTRREGRKEVWTVIRGPRAKDASRRKRCRRGPLEPS</sequence>
<keyword evidence="2" id="KW-1185">Reference proteome</keyword>
<name>A0ACB7XDZ5_9ERIC</name>
<protein>
    <submittedName>
        <fullName evidence="1">Uncharacterized protein</fullName>
    </submittedName>
</protein>
<proteinExistence type="predicted"/>
<evidence type="ECO:0000313" key="2">
    <source>
        <dbReference type="Proteomes" id="UP000828048"/>
    </source>
</evidence>
<accession>A0ACB7XDZ5</accession>
<reference evidence="1 2" key="1">
    <citation type="journal article" date="2021" name="Hortic Res">
        <title>High-quality reference genome and annotation aids understanding of berry development for evergreen blueberry (Vaccinium darrowii).</title>
        <authorList>
            <person name="Yu J."/>
            <person name="Hulse-Kemp A.M."/>
            <person name="Babiker E."/>
            <person name="Staton M."/>
        </authorList>
    </citation>
    <scope>NUCLEOTIDE SEQUENCE [LARGE SCALE GENOMIC DNA]</scope>
    <source>
        <strain evidence="2">cv. NJ 8807/NJ 8810</strain>
        <tissue evidence="1">Young leaf</tissue>
    </source>
</reference>
<evidence type="ECO:0000313" key="1">
    <source>
        <dbReference type="EMBL" id="KAH7838740.1"/>
    </source>
</evidence>
<organism evidence="1 2">
    <name type="scientific">Vaccinium darrowii</name>
    <dbReference type="NCBI Taxonomy" id="229202"/>
    <lineage>
        <taxon>Eukaryota</taxon>
        <taxon>Viridiplantae</taxon>
        <taxon>Streptophyta</taxon>
        <taxon>Embryophyta</taxon>
        <taxon>Tracheophyta</taxon>
        <taxon>Spermatophyta</taxon>
        <taxon>Magnoliopsida</taxon>
        <taxon>eudicotyledons</taxon>
        <taxon>Gunneridae</taxon>
        <taxon>Pentapetalae</taxon>
        <taxon>asterids</taxon>
        <taxon>Ericales</taxon>
        <taxon>Ericaceae</taxon>
        <taxon>Vaccinioideae</taxon>
        <taxon>Vaccinieae</taxon>
        <taxon>Vaccinium</taxon>
    </lineage>
</organism>